<dbReference type="eggNOG" id="KOG4067">
    <property type="taxonomic scope" value="Eukaryota"/>
</dbReference>
<dbReference type="Pfam" id="PF21057">
    <property type="entry name" value="Hikeshi-like_C"/>
    <property type="match status" value="1"/>
</dbReference>
<dbReference type="GO" id="GO:0005829">
    <property type="term" value="C:cytosol"/>
    <property type="evidence" value="ECO:0007669"/>
    <property type="project" value="TreeGrafter"/>
</dbReference>
<organism evidence="4">
    <name type="scientific">Amphimedon queenslandica</name>
    <name type="common">Sponge</name>
    <dbReference type="NCBI Taxonomy" id="400682"/>
    <lineage>
        <taxon>Eukaryota</taxon>
        <taxon>Metazoa</taxon>
        <taxon>Porifera</taxon>
        <taxon>Demospongiae</taxon>
        <taxon>Heteroscleromorpha</taxon>
        <taxon>Haplosclerida</taxon>
        <taxon>Niphatidae</taxon>
        <taxon>Amphimedon</taxon>
    </lineage>
</organism>
<dbReference type="InParanoid" id="A0A1X7UAN9"/>
<dbReference type="STRING" id="400682.A0A1X7UAN9"/>
<dbReference type="GO" id="GO:0005634">
    <property type="term" value="C:nucleus"/>
    <property type="evidence" value="ECO:0007669"/>
    <property type="project" value="TreeGrafter"/>
</dbReference>
<dbReference type="InterPro" id="IPR048364">
    <property type="entry name" value="Hikeshi-like_C"/>
</dbReference>
<feature type="domain" description="Hikeshi-like C-terminal" evidence="3">
    <location>
        <begin position="140"/>
        <end position="200"/>
    </location>
</feature>
<dbReference type="EnsemblMetazoa" id="Aqu2.1.24549_001">
    <property type="protein sequence ID" value="Aqu2.1.24549_001"/>
    <property type="gene ID" value="Aqu2.1.24549"/>
</dbReference>
<dbReference type="EnsemblMetazoa" id="XM_003388514.3">
    <property type="protein sequence ID" value="XP_003388562.1"/>
    <property type="gene ID" value="LOC100636462"/>
</dbReference>
<sequence>MFGLLASGRLVDTNIQDAGGGQFYFTLEQVEGLNHIVVFLTGQVPFSEGFAGGIYFGVSTDLGGIAWQYLGFISNEKPSAIFKISNVKPSPSAANPFGEAMMASLEDMSSTTALVGILVEPAAHIAQLTPASNTQATSMDSFTEFSTKMVENFFNYASSFAVLPAQTPINPMENYVPLSVLQSWYETFARRLQANPNYWKTL</sequence>
<dbReference type="GO" id="GO:0061608">
    <property type="term" value="F:nuclear import signal receptor activity"/>
    <property type="evidence" value="ECO:0007669"/>
    <property type="project" value="TreeGrafter"/>
</dbReference>
<dbReference type="GO" id="GO:0030544">
    <property type="term" value="F:Hsp70 protein binding"/>
    <property type="evidence" value="ECO:0007669"/>
    <property type="project" value="TreeGrafter"/>
</dbReference>
<dbReference type="InterPro" id="IPR031318">
    <property type="entry name" value="OPI10"/>
</dbReference>
<dbReference type="InterPro" id="IPR008493">
    <property type="entry name" value="Hikeshi-like_N"/>
</dbReference>
<evidence type="ECO:0000256" key="1">
    <source>
        <dbReference type="ARBA" id="ARBA00006623"/>
    </source>
</evidence>
<feature type="domain" description="Hikeshi-like N-terminal" evidence="2">
    <location>
        <begin position="6"/>
        <end position="135"/>
    </location>
</feature>
<accession>A0A1X7UAN9</accession>
<evidence type="ECO:0000313" key="5">
    <source>
        <dbReference type="Proteomes" id="UP000007879"/>
    </source>
</evidence>
<reference evidence="4" key="2">
    <citation type="submission" date="2017-05" db="UniProtKB">
        <authorList>
            <consortium name="EnsemblMetazoa"/>
        </authorList>
    </citation>
    <scope>IDENTIFICATION</scope>
</reference>
<evidence type="ECO:0000259" key="3">
    <source>
        <dbReference type="Pfam" id="PF21057"/>
    </source>
</evidence>
<protein>
    <submittedName>
        <fullName evidence="4">Uncharacterized protein</fullName>
    </submittedName>
</protein>
<proteinExistence type="inferred from homology"/>
<dbReference type="OrthoDB" id="10248398at2759"/>
<dbReference type="KEGG" id="aqu:100636462"/>
<dbReference type="PANTHER" id="PTHR12925:SF0">
    <property type="entry name" value="PROTEIN HIKESHI"/>
    <property type="match status" value="1"/>
</dbReference>
<name>A0A1X7UAN9_AMPQE</name>
<dbReference type="AlphaFoldDB" id="A0A1X7UAN9"/>
<dbReference type="Proteomes" id="UP000007879">
    <property type="component" value="Unassembled WGS sequence"/>
</dbReference>
<dbReference type="OMA" id="WWAKFER"/>
<dbReference type="PANTHER" id="PTHR12925">
    <property type="entry name" value="HIKESHI FAMILY MEMBER"/>
    <property type="match status" value="1"/>
</dbReference>
<gene>
    <name evidence="4" type="primary">100636462</name>
</gene>
<dbReference type="GO" id="GO:0006606">
    <property type="term" value="P:protein import into nucleus"/>
    <property type="evidence" value="ECO:0007669"/>
    <property type="project" value="TreeGrafter"/>
</dbReference>
<keyword evidence="5" id="KW-1185">Reference proteome</keyword>
<evidence type="ECO:0000313" key="4">
    <source>
        <dbReference type="EnsemblMetazoa" id="Aqu2.1.24549_001"/>
    </source>
</evidence>
<dbReference type="Pfam" id="PF05603">
    <property type="entry name" value="Hikeshi-like_N"/>
    <property type="match status" value="1"/>
</dbReference>
<dbReference type="FunCoup" id="A0A1X7UAN9">
    <property type="interactions" value="632"/>
</dbReference>
<reference evidence="5" key="1">
    <citation type="journal article" date="2010" name="Nature">
        <title>The Amphimedon queenslandica genome and the evolution of animal complexity.</title>
        <authorList>
            <person name="Srivastava M."/>
            <person name="Simakov O."/>
            <person name="Chapman J."/>
            <person name="Fahey B."/>
            <person name="Gauthier M.E."/>
            <person name="Mitros T."/>
            <person name="Richards G.S."/>
            <person name="Conaco C."/>
            <person name="Dacre M."/>
            <person name="Hellsten U."/>
            <person name="Larroux C."/>
            <person name="Putnam N.H."/>
            <person name="Stanke M."/>
            <person name="Adamska M."/>
            <person name="Darling A."/>
            <person name="Degnan S.M."/>
            <person name="Oakley T.H."/>
            <person name="Plachetzki D.C."/>
            <person name="Zhai Y."/>
            <person name="Adamski M."/>
            <person name="Calcino A."/>
            <person name="Cummins S.F."/>
            <person name="Goodstein D.M."/>
            <person name="Harris C."/>
            <person name="Jackson D.J."/>
            <person name="Leys S.P."/>
            <person name="Shu S."/>
            <person name="Woodcroft B.J."/>
            <person name="Vervoort M."/>
            <person name="Kosik K.S."/>
            <person name="Manning G."/>
            <person name="Degnan B.M."/>
            <person name="Rokhsar D.S."/>
        </authorList>
    </citation>
    <scope>NUCLEOTIDE SEQUENCE [LARGE SCALE GENOMIC DNA]</scope>
</reference>
<comment type="similarity">
    <text evidence="1">Belongs to the OPI10 family.</text>
</comment>
<evidence type="ECO:0000259" key="2">
    <source>
        <dbReference type="Pfam" id="PF05603"/>
    </source>
</evidence>